<name>A0ABP0AIS6_PIPNA</name>
<protein>
    <submittedName>
        <fullName evidence="2">Uncharacterized protein</fullName>
    </submittedName>
</protein>
<sequence>MSTTDPSQSLDTCNVKAKLLNTSGPRVPVQLSYRYAPNFFLSSKKTSALRQCIRPGTQQGQAVAAADPYPNHSTQAEVTPSRQSHLEASPAPSSGSRKDSSRTRSVQGKTH</sequence>
<dbReference type="EMBL" id="OY882865">
    <property type="protein sequence ID" value="CAK6448422.1"/>
    <property type="molecule type" value="Genomic_DNA"/>
</dbReference>
<proteinExistence type="predicted"/>
<evidence type="ECO:0000313" key="3">
    <source>
        <dbReference type="Proteomes" id="UP001314169"/>
    </source>
</evidence>
<organism evidence="2 3">
    <name type="scientific">Pipistrellus nathusii</name>
    <name type="common">Nathusius' pipistrelle</name>
    <dbReference type="NCBI Taxonomy" id="59473"/>
    <lineage>
        <taxon>Eukaryota</taxon>
        <taxon>Metazoa</taxon>
        <taxon>Chordata</taxon>
        <taxon>Craniata</taxon>
        <taxon>Vertebrata</taxon>
        <taxon>Euteleostomi</taxon>
        <taxon>Mammalia</taxon>
        <taxon>Eutheria</taxon>
        <taxon>Laurasiatheria</taxon>
        <taxon>Chiroptera</taxon>
        <taxon>Yangochiroptera</taxon>
        <taxon>Vespertilionidae</taxon>
        <taxon>Pipistrellus</taxon>
    </lineage>
</organism>
<evidence type="ECO:0000256" key="1">
    <source>
        <dbReference type="SAM" id="MobiDB-lite"/>
    </source>
</evidence>
<feature type="compositionally biased region" description="Polar residues" evidence="1">
    <location>
        <begin position="71"/>
        <end position="83"/>
    </location>
</feature>
<feature type="region of interest" description="Disordered" evidence="1">
    <location>
        <begin position="56"/>
        <end position="111"/>
    </location>
</feature>
<accession>A0ABP0AIS6</accession>
<gene>
    <name evidence="2" type="ORF">MPIPNATIZW_LOCUS16728</name>
</gene>
<evidence type="ECO:0000313" key="2">
    <source>
        <dbReference type="EMBL" id="CAK6448422.1"/>
    </source>
</evidence>
<reference evidence="2" key="1">
    <citation type="submission" date="2023-12" db="EMBL/GenBank/DDBJ databases">
        <authorList>
            <person name="Brown T."/>
        </authorList>
    </citation>
    <scope>NUCLEOTIDE SEQUENCE</scope>
</reference>
<dbReference type="Proteomes" id="UP001314169">
    <property type="component" value="Chromosome 8"/>
</dbReference>
<keyword evidence="3" id="KW-1185">Reference proteome</keyword>